<keyword evidence="4" id="KW-0732">Signal</keyword>
<evidence type="ECO:0000313" key="9">
    <source>
        <dbReference type="Proteomes" id="UP000322181"/>
    </source>
</evidence>
<evidence type="ECO:0000259" key="7">
    <source>
        <dbReference type="Pfam" id="PF17287"/>
    </source>
</evidence>
<feature type="domain" description="Haemolysin activator HlyB C-terminal" evidence="5">
    <location>
        <begin position="214"/>
        <end position="524"/>
    </location>
</feature>
<dbReference type="GO" id="GO:0098046">
    <property type="term" value="C:type V protein secretion system complex"/>
    <property type="evidence" value="ECO:0007669"/>
    <property type="project" value="TreeGrafter"/>
</dbReference>
<feature type="domain" description="ShlB POTRA" evidence="7">
    <location>
        <begin position="163"/>
        <end position="209"/>
    </location>
</feature>
<sequence length="561" mass="60376">MLLCRIVCCIALPAIFLCRAAIAAPFPSVPDNPGVDASRRALQDTTHQVNDLLEQQAYQQLNKSHNTKPAAESVLQLAGNDHCLPVTGVYLSGITLLSQADLSSLSPLPAQCIRSRDINILVAELMERYLAKGYITARIRFLPVNTYQEIGIGVTEGIIERIDGADGGINTAMLFPSLTGKPLKITELEQGLDQANRLRSNHVTMDILPGKLPGGSVVHLNNQRGTPLSLSLTADNYGQKSTGRRQMRATASADSPAELSDFLSLSGATTTDDRKNRYSRSGMLFYSVPYGALTVSTYASMSGYRIDQALRYNRVILHGDSAQAALRADYAIFRNQTRIDSLMAQITYKRSRNYINDTLIGVSSPSLSIAEAGYTGLLMVPGGVISTTLSAEKGTTLFGADTRQTLPGSDPQYTKGKFSLNYIQGFSLSGDAYLLSSNLTGQYTQDNLPGVEWLTLSGSNAVRGFGDGSLSADKGGYWQNTLSRRFVRQGVALTPRAGVDYGRVMAQTGHAGWQSATGVSAGINFSYGGALLDAEISRARTTAAAMPAQDTLFSLRLGYQF</sequence>
<evidence type="ECO:0000259" key="6">
    <source>
        <dbReference type="Pfam" id="PF08479"/>
    </source>
</evidence>
<dbReference type="PIRSF" id="PIRSF029745">
    <property type="entry name" value="FhaC"/>
    <property type="match status" value="1"/>
</dbReference>
<keyword evidence="2" id="KW-0812">Transmembrane</keyword>
<dbReference type="Gene3D" id="2.40.160.50">
    <property type="entry name" value="membrane protein fhac: a member of the omp85/tpsb transporter family"/>
    <property type="match status" value="1"/>
</dbReference>
<dbReference type="GO" id="GO:0008320">
    <property type="term" value="F:protein transmembrane transporter activity"/>
    <property type="evidence" value="ECO:0007669"/>
    <property type="project" value="TreeGrafter"/>
</dbReference>
<feature type="signal peptide" evidence="4">
    <location>
        <begin position="1"/>
        <end position="23"/>
    </location>
</feature>
<dbReference type="OrthoDB" id="290122at2"/>
<dbReference type="PANTHER" id="PTHR34597:SF3">
    <property type="entry name" value="OUTER MEMBRANE TRANSPORTER CDIB"/>
    <property type="match status" value="1"/>
</dbReference>
<dbReference type="InterPro" id="IPR027282">
    <property type="entry name" value="TPS"/>
</dbReference>
<organism evidence="8 9">
    <name type="scientific">Morganella psychrotolerans</name>
    <dbReference type="NCBI Taxonomy" id="368603"/>
    <lineage>
        <taxon>Bacteria</taxon>
        <taxon>Pseudomonadati</taxon>
        <taxon>Pseudomonadota</taxon>
        <taxon>Gammaproteobacteria</taxon>
        <taxon>Enterobacterales</taxon>
        <taxon>Morganellaceae</taxon>
        <taxon>Morganella</taxon>
    </lineage>
</organism>
<reference evidence="8 9" key="1">
    <citation type="submission" date="2019-09" db="EMBL/GenBank/DDBJ databases">
        <title>Draft genome sequence of various Type strains from the CCUG.</title>
        <authorList>
            <person name="Pineiro-Iglesias B."/>
            <person name="Tunovic T."/>
            <person name="Unosson C."/>
            <person name="Inganas E."/>
            <person name="Ohlen M."/>
            <person name="Cardew S."/>
            <person name="Jensie-Markopoulos S."/>
            <person name="Salva-Serra F."/>
            <person name="Jaen-Luchoro D."/>
            <person name="Karlsson R."/>
            <person name="Svensson-Stadler L."/>
            <person name="Chun J."/>
            <person name="Moore E."/>
        </authorList>
    </citation>
    <scope>NUCLEOTIDE SEQUENCE [LARGE SCALE GENOMIC DNA]</scope>
    <source>
        <strain evidence="8 9">CCUG 53682T</strain>
    </source>
</reference>
<keyword evidence="1" id="KW-1134">Transmembrane beta strand</keyword>
<dbReference type="Pfam" id="PF08479">
    <property type="entry name" value="POTRA_2"/>
    <property type="match status" value="1"/>
</dbReference>
<feature type="chain" id="PRO_5024285102" evidence="4">
    <location>
        <begin position="24"/>
        <end position="561"/>
    </location>
</feature>
<dbReference type="AlphaFoldDB" id="A0A5M9R0I2"/>
<dbReference type="Pfam" id="PF03865">
    <property type="entry name" value="ShlB"/>
    <property type="match status" value="1"/>
</dbReference>
<evidence type="ECO:0000256" key="1">
    <source>
        <dbReference type="ARBA" id="ARBA00022452"/>
    </source>
</evidence>
<dbReference type="GO" id="GO:0046819">
    <property type="term" value="P:protein secretion by the type V secretion system"/>
    <property type="evidence" value="ECO:0007669"/>
    <property type="project" value="TreeGrafter"/>
</dbReference>
<keyword evidence="1" id="KW-0472">Membrane</keyword>
<protein>
    <submittedName>
        <fullName evidence="8">ShlB/FhaC/HecB family hemolysin secretion/activation protein</fullName>
    </submittedName>
</protein>
<dbReference type="InterPro" id="IPR013686">
    <property type="entry name" value="Polypept-transport_assoc_ShlB"/>
</dbReference>
<dbReference type="Pfam" id="PF17287">
    <property type="entry name" value="POTRA_3"/>
    <property type="match status" value="1"/>
</dbReference>
<accession>A0A5M9R0I2</accession>
<gene>
    <name evidence="8" type="ORF">F4V73_16190</name>
</gene>
<evidence type="ECO:0000259" key="5">
    <source>
        <dbReference type="Pfam" id="PF03865"/>
    </source>
</evidence>
<evidence type="ECO:0000256" key="4">
    <source>
        <dbReference type="SAM" id="SignalP"/>
    </source>
</evidence>
<evidence type="ECO:0000256" key="3">
    <source>
        <dbReference type="ARBA" id="ARBA00023237"/>
    </source>
</evidence>
<comment type="caution">
    <text evidence="8">The sequence shown here is derived from an EMBL/GenBank/DDBJ whole genome shotgun (WGS) entry which is preliminary data.</text>
</comment>
<dbReference type="InterPro" id="IPR035251">
    <property type="entry name" value="ShlB_POTRA"/>
</dbReference>
<dbReference type="EMBL" id="VXKB01000006">
    <property type="protein sequence ID" value="KAA8713612.1"/>
    <property type="molecule type" value="Genomic_DNA"/>
</dbReference>
<dbReference type="Proteomes" id="UP000322181">
    <property type="component" value="Unassembled WGS sequence"/>
</dbReference>
<keyword evidence="3" id="KW-0998">Cell outer membrane</keyword>
<evidence type="ECO:0000256" key="2">
    <source>
        <dbReference type="ARBA" id="ARBA00022692"/>
    </source>
</evidence>
<dbReference type="InterPro" id="IPR005565">
    <property type="entry name" value="Hemolysn_activator_HlyB_C"/>
</dbReference>
<dbReference type="PANTHER" id="PTHR34597">
    <property type="entry name" value="SLR1661 PROTEIN"/>
    <property type="match status" value="1"/>
</dbReference>
<proteinExistence type="predicted"/>
<name>A0A5M9R0I2_9GAMM</name>
<feature type="domain" description="Polypeptide-transport-associated ShlB-type" evidence="6">
    <location>
        <begin position="84"/>
        <end position="157"/>
    </location>
</feature>
<dbReference type="InterPro" id="IPR051544">
    <property type="entry name" value="TPS_OM_transporter"/>
</dbReference>
<evidence type="ECO:0000313" key="8">
    <source>
        <dbReference type="EMBL" id="KAA8713612.1"/>
    </source>
</evidence>